<organism evidence="2 3">
    <name type="scientific">Blomia tropicalis</name>
    <name type="common">Mite</name>
    <dbReference type="NCBI Taxonomy" id="40697"/>
    <lineage>
        <taxon>Eukaryota</taxon>
        <taxon>Metazoa</taxon>
        <taxon>Ecdysozoa</taxon>
        <taxon>Arthropoda</taxon>
        <taxon>Chelicerata</taxon>
        <taxon>Arachnida</taxon>
        <taxon>Acari</taxon>
        <taxon>Acariformes</taxon>
        <taxon>Sarcoptiformes</taxon>
        <taxon>Astigmata</taxon>
        <taxon>Glycyphagoidea</taxon>
        <taxon>Echimyopodidae</taxon>
        <taxon>Blomia</taxon>
    </lineage>
</organism>
<keyword evidence="1" id="KW-0472">Membrane</keyword>
<protein>
    <submittedName>
        <fullName evidence="2">Uncharacterized protein</fullName>
    </submittedName>
</protein>
<dbReference type="AlphaFoldDB" id="A0A9Q0MAY0"/>
<keyword evidence="1" id="KW-0812">Transmembrane</keyword>
<accession>A0A9Q0MAY0</accession>
<comment type="caution">
    <text evidence="2">The sequence shown here is derived from an EMBL/GenBank/DDBJ whole genome shotgun (WGS) entry which is preliminary data.</text>
</comment>
<keyword evidence="1" id="KW-1133">Transmembrane helix</keyword>
<sequence length="81" mass="9127">MIVQNCANALTLVVVIVVVVVLTWNNYVSVRTMAPNVRWTKSPTTTRLVRNISVSSSFGNVWLPSIEDERDQGYITFTLLQ</sequence>
<gene>
    <name evidence="2" type="ORF">RDWZM_001598</name>
</gene>
<evidence type="ECO:0000313" key="3">
    <source>
        <dbReference type="Proteomes" id="UP001142055"/>
    </source>
</evidence>
<evidence type="ECO:0000313" key="2">
    <source>
        <dbReference type="EMBL" id="KAJ6223053.1"/>
    </source>
</evidence>
<keyword evidence="3" id="KW-1185">Reference proteome</keyword>
<dbReference type="EMBL" id="JAPWDV010000001">
    <property type="protein sequence ID" value="KAJ6223053.1"/>
    <property type="molecule type" value="Genomic_DNA"/>
</dbReference>
<reference evidence="2" key="1">
    <citation type="submission" date="2022-12" db="EMBL/GenBank/DDBJ databases">
        <title>Genome assemblies of Blomia tropicalis.</title>
        <authorList>
            <person name="Cui Y."/>
        </authorList>
    </citation>
    <scope>NUCLEOTIDE SEQUENCE</scope>
    <source>
        <tissue evidence="2">Adult mites</tissue>
    </source>
</reference>
<feature type="transmembrane region" description="Helical" evidence="1">
    <location>
        <begin position="7"/>
        <end position="27"/>
    </location>
</feature>
<proteinExistence type="predicted"/>
<dbReference type="Proteomes" id="UP001142055">
    <property type="component" value="Chromosome 1"/>
</dbReference>
<name>A0A9Q0MAY0_BLOTA</name>
<evidence type="ECO:0000256" key="1">
    <source>
        <dbReference type="SAM" id="Phobius"/>
    </source>
</evidence>